<dbReference type="Pfam" id="PF13649">
    <property type="entry name" value="Methyltransf_25"/>
    <property type="match status" value="1"/>
</dbReference>
<keyword evidence="5" id="KW-1185">Reference proteome</keyword>
<keyword evidence="2" id="KW-0489">Methyltransferase</keyword>
<evidence type="ECO:0000259" key="1">
    <source>
        <dbReference type="Pfam" id="PF13649"/>
    </source>
</evidence>
<sequence length="245" mass="29260">MRVIADKVEIDDKKTKDFFSRRGGKYNEKNPYSLTMYQDNHPELVRERNKYEVQILKPLLQLDSHSRVLDFACGIGRWADAITEDIEEYCGIDYSSEFVRIARERNKKENFSFYEGSAWEVDQVLKKHQKEKFNKIIIVGLIMYINDSDIRNVLKKLCNVCEENTTICIREPIGIVDRLTLKDFYSEELRDDYNAIYRTRDELLEIFEDTLFENGFSVEQEGYLFEEPELNNRKETSQYYFILKR</sequence>
<gene>
    <name evidence="3" type="primary">menG</name>
    <name evidence="3" type="ORF">RIL182_03700</name>
    <name evidence="2" type="ORF">ROSINTL182_07227</name>
</gene>
<name>C7GBE3_9FIRM</name>
<protein>
    <submittedName>
        <fullName evidence="3">2-phytyl-1,4-naphtoquinone methyltransferase</fullName>
    </submittedName>
    <submittedName>
        <fullName evidence="2">Methyltransferase domain protein</fullName>
    </submittedName>
</protein>
<keyword evidence="2" id="KW-0808">Transferase</keyword>
<reference evidence="2 4" key="1">
    <citation type="submission" date="2009-08" db="EMBL/GenBank/DDBJ databases">
        <authorList>
            <person name="Weinstock G."/>
            <person name="Sodergren E."/>
            <person name="Clifton S."/>
            <person name="Fulton L."/>
            <person name="Fulton B."/>
            <person name="Courtney L."/>
            <person name="Fronick C."/>
            <person name="Harrison M."/>
            <person name="Strong C."/>
            <person name="Farmer C."/>
            <person name="Delahaunty K."/>
            <person name="Markovic C."/>
            <person name="Hall O."/>
            <person name="Minx P."/>
            <person name="Tomlinson C."/>
            <person name="Mitreva M."/>
            <person name="Nelson J."/>
            <person name="Hou S."/>
            <person name="Wollam A."/>
            <person name="Pepin K.H."/>
            <person name="Johnson M."/>
            <person name="Bhonagiri V."/>
            <person name="Nash W.E."/>
            <person name="Warren W."/>
            <person name="Chinwalla A."/>
            <person name="Mardis E.R."/>
            <person name="Wilson R.K."/>
        </authorList>
    </citation>
    <scope>NUCLEOTIDE SEQUENCE [LARGE SCALE GENOMIC DNA]</scope>
    <source>
        <strain evidence="2 4">L1-82</strain>
    </source>
</reference>
<dbReference type="Proteomes" id="UP000004828">
    <property type="component" value="Unassembled WGS sequence"/>
</dbReference>
<dbReference type="GO" id="GO:0032259">
    <property type="term" value="P:methylation"/>
    <property type="evidence" value="ECO:0007669"/>
    <property type="project" value="UniProtKB-KW"/>
</dbReference>
<dbReference type="EMBL" id="ABYJ02000104">
    <property type="protein sequence ID" value="EEV00750.1"/>
    <property type="molecule type" value="Genomic_DNA"/>
</dbReference>
<dbReference type="Gene3D" id="3.40.50.150">
    <property type="entry name" value="Vaccinia Virus protein VP39"/>
    <property type="match status" value="1"/>
</dbReference>
<dbReference type="SUPFAM" id="SSF53335">
    <property type="entry name" value="S-adenosyl-L-methionine-dependent methyltransferases"/>
    <property type="match status" value="1"/>
</dbReference>
<accession>C7GBE3</accession>
<organism evidence="2 4">
    <name type="scientific">Roseburia intestinalis L1-82</name>
    <dbReference type="NCBI Taxonomy" id="536231"/>
    <lineage>
        <taxon>Bacteria</taxon>
        <taxon>Bacillati</taxon>
        <taxon>Bacillota</taxon>
        <taxon>Clostridia</taxon>
        <taxon>Lachnospirales</taxon>
        <taxon>Lachnospiraceae</taxon>
        <taxon>Roseburia</taxon>
    </lineage>
</organism>
<dbReference type="EMBL" id="LR027880">
    <property type="protein sequence ID" value="VCV23782.1"/>
    <property type="molecule type" value="Genomic_DNA"/>
</dbReference>
<proteinExistence type="predicted"/>
<evidence type="ECO:0000313" key="5">
    <source>
        <dbReference type="Proteomes" id="UP000294398"/>
    </source>
</evidence>
<dbReference type="InterPro" id="IPR041698">
    <property type="entry name" value="Methyltransf_25"/>
</dbReference>
<reference evidence="3 5" key="2">
    <citation type="submission" date="2018-09" db="EMBL/GenBank/DDBJ databases">
        <authorList>
            <person name="Petit M.-A."/>
            <person name="Lossouarn J."/>
        </authorList>
    </citation>
    <scope>NUCLEOTIDE SEQUENCE [LARGE SCALE GENOMIC DNA]</scope>
    <source>
        <strain evidence="3 5">L1-82</strain>
    </source>
</reference>
<dbReference type="InterPro" id="IPR029063">
    <property type="entry name" value="SAM-dependent_MTases_sf"/>
</dbReference>
<dbReference type="HOGENOM" id="CLU_1128184_0_0_9"/>
<dbReference type="GO" id="GO:0008168">
    <property type="term" value="F:methyltransferase activity"/>
    <property type="evidence" value="ECO:0007669"/>
    <property type="project" value="UniProtKB-KW"/>
</dbReference>
<evidence type="ECO:0000313" key="2">
    <source>
        <dbReference type="EMBL" id="EEV00750.1"/>
    </source>
</evidence>
<dbReference type="GeneID" id="61434917"/>
<dbReference type="Proteomes" id="UP000294398">
    <property type="component" value="Chromosome"/>
</dbReference>
<evidence type="ECO:0000313" key="4">
    <source>
        <dbReference type="Proteomes" id="UP000004828"/>
    </source>
</evidence>
<evidence type="ECO:0000313" key="3">
    <source>
        <dbReference type="EMBL" id="VCV23782.1"/>
    </source>
</evidence>
<feature type="domain" description="Methyltransferase" evidence="1">
    <location>
        <begin position="68"/>
        <end position="162"/>
    </location>
</feature>
<dbReference type="RefSeq" id="WP_006857343.1">
    <property type="nucleotide sequence ID" value="NZ_GG692724.1"/>
</dbReference>
<dbReference type="AlphaFoldDB" id="C7GBE3"/>